<gene>
    <name evidence="1" type="ORF">C5167_013669</name>
</gene>
<keyword evidence="2" id="KW-1185">Reference proteome</keyword>
<name>A0A4Y7J0Z9_PAPSO</name>
<sequence>MEGTTYGSLEDTKVRLNKISVLSIIVGLSHYIEQGAKAKPLKQPKAQHKEYDEHQVSNIFRYFYCLSLCRLTWQIFRRRKGKLYVRWCWTKEKWKEQNKMLHKGGIIRKSR</sequence>
<dbReference type="Gramene" id="RZC54813">
    <property type="protein sequence ID" value="RZC54813"/>
    <property type="gene ID" value="C5167_013669"/>
</dbReference>
<proteinExistence type="predicted"/>
<protein>
    <submittedName>
        <fullName evidence="1">Uncharacterized protein</fullName>
    </submittedName>
</protein>
<accession>A0A4Y7J0Z9</accession>
<dbReference type="Pfam" id="PF09072">
    <property type="entry name" value="TMA7"/>
    <property type="match status" value="1"/>
</dbReference>
<evidence type="ECO:0000313" key="1">
    <source>
        <dbReference type="EMBL" id="RZC54813.1"/>
    </source>
</evidence>
<dbReference type="EMBL" id="CM010717">
    <property type="protein sequence ID" value="RZC54813.1"/>
    <property type="molecule type" value="Genomic_DNA"/>
</dbReference>
<dbReference type="AlphaFoldDB" id="A0A4Y7J0Z9"/>
<organism evidence="1 2">
    <name type="scientific">Papaver somniferum</name>
    <name type="common">Opium poppy</name>
    <dbReference type="NCBI Taxonomy" id="3469"/>
    <lineage>
        <taxon>Eukaryota</taxon>
        <taxon>Viridiplantae</taxon>
        <taxon>Streptophyta</taxon>
        <taxon>Embryophyta</taxon>
        <taxon>Tracheophyta</taxon>
        <taxon>Spermatophyta</taxon>
        <taxon>Magnoliopsida</taxon>
        <taxon>Ranunculales</taxon>
        <taxon>Papaveraceae</taxon>
        <taxon>Papaveroideae</taxon>
        <taxon>Papaver</taxon>
    </lineage>
</organism>
<reference evidence="1 2" key="1">
    <citation type="journal article" date="2018" name="Science">
        <title>The opium poppy genome and morphinan production.</title>
        <authorList>
            <person name="Guo L."/>
            <person name="Winzer T."/>
            <person name="Yang X."/>
            <person name="Li Y."/>
            <person name="Ning Z."/>
            <person name="He Z."/>
            <person name="Teodor R."/>
            <person name="Lu Y."/>
            <person name="Bowser T.A."/>
            <person name="Graham I.A."/>
            <person name="Ye K."/>
        </authorList>
    </citation>
    <scope>NUCLEOTIDE SEQUENCE [LARGE SCALE GENOMIC DNA]</scope>
    <source>
        <strain evidence="2">cv. HN1</strain>
        <tissue evidence="1">Leaves</tissue>
    </source>
</reference>
<dbReference type="InterPro" id="IPR015157">
    <property type="entry name" value="TMA7"/>
</dbReference>
<evidence type="ECO:0000313" key="2">
    <source>
        <dbReference type="Proteomes" id="UP000316621"/>
    </source>
</evidence>
<dbReference type="Proteomes" id="UP000316621">
    <property type="component" value="Chromosome 3"/>
</dbReference>